<dbReference type="NCBIfam" id="TIGR00137">
    <property type="entry name" value="gid_trmFO"/>
    <property type="match status" value="1"/>
</dbReference>
<keyword evidence="6 10" id="KW-0819">tRNA processing</keyword>
<dbReference type="FunFam" id="3.50.50.60:FF:000035">
    <property type="entry name" value="Methylenetetrahydrofolate--tRNA-(uracil-5-)-methyltransferase TrmFO"/>
    <property type="match status" value="1"/>
</dbReference>
<dbReference type="PANTHER" id="PTHR11806:SF2">
    <property type="entry name" value="METHYLENETETRAHYDROFOLATE--TRNA-(URACIL-5-)-METHYLTRANSFERASE TRMFO"/>
    <property type="match status" value="1"/>
</dbReference>
<comment type="function">
    <text evidence="10">Catalyzes the folate-dependent formation of 5-methyl-uridine at position 54 (M-5-U54) in all tRNAs.</text>
</comment>
<comment type="caution">
    <text evidence="12">The sequence shown here is derived from an EMBL/GenBank/DDBJ whole genome shotgun (WGS) entry which is preliminary data.</text>
</comment>
<dbReference type="PROSITE" id="PS01281">
    <property type="entry name" value="GIDA_2"/>
    <property type="match status" value="1"/>
</dbReference>
<keyword evidence="3 10" id="KW-0489">Methyltransferase</keyword>
<evidence type="ECO:0000256" key="6">
    <source>
        <dbReference type="ARBA" id="ARBA00022694"/>
    </source>
</evidence>
<accession>A0A4V3BE95</accession>
<evidence type="ECO:0000256" key="5">
    <source>
        <dbReference type="ARBA" id="ARBA00022679"/>
    </source>
</evidence>
<reference evidence="12 13" key="1">
    <citation type="submission" date="2019-01" db="EMBL/GenBank/DDBJ databases">
        <title>Draft genome sequences of the type strains of six Macrococcus species.</title>
        <authorList>
            <person name="Mazhar S."/>
            <person name="Altermann E."/>
            <person name="Hill C."/>
            <person name="Mcauliffe O."/>
        </authorList>
    </citation>
    <scope>NUCLEOTIDE SEQUENCE [LARGE SCALE GENOMIC DNA]</scope>
    <source>
        <strain evidence="12 13">CCM4809</strain>
    </source>
</reference>
<dbReference type="InterPro" id="IPR020595">
    <property type="entry name" value="MnmG-rel_CS"/>
</dbReference>
<evidence type="ECO:0000256" key="10">
    <source>
        <dbReference type="HAMAP-Rule" id="MF_01037"/>
    </source>
</evidence>
<keyword evidence="8 10" id="KW-0521">NADP</keyword>
<dbReference type="InterPro" id="IPR040131">
    <property type="entry name" value="MnmG_N"/>
</dbReference>
<dbReference type="GO" id="GO:0005829">
    <property type="term" value="C:cytosol"/>
    <property type="evidence" value="ECO:0007669"/>
    <property type="project" value="TreeGrafter"/>
</dbReference>
<dbReference type="OrthoDB" id="9803114at2"/>
<keyword evidence="13" id="KW-1185">Reference proteome</keyword>
<evidence type="ECO:0000256" key="7">
    <source>
        <dbReference type="ARBA" id="ARBA00022827"/>
    </source>
</evidence>
<keyword evidence="7 10" id="KW-0274">FAD</keyword>
<gene>
    <name evidence="10 12" type="primary">trmFO</name>
    <name evidence="12" type="ORF">ERX37_03620</name>
</gene>
<name>A0A4V3BE95_9STAP</name>
<dbReference type="GO" id="GO:0050660">
    <property type="term" value="F:flavin adenine dinucleotide binding"/>
    <property type="evidence" value="ECO:0007669"/>
    <property type="project" value="UniProtKB-UniRule"/>
</dbReference>
<dbReference type="AlphaFoldDB" id="A0A4V3BE95"/>
<feature type="domain" description="MnmG N-terminal" evidence="11">
    <location>
        <begin position="5"/>
        <end position="365"/>
    </location>
</feature>
<dbReference type="Proteomes" id="UP000295328">
    <property type="component" value="Unassembled WGS sequence"/>
</dbReference>
<dbReference type="InterPro" id="IPR036188">
    <property type="entry name" value="FAD/NAD-bd_sf"/>
</dbReference>
<dbReference type="RefSeq" id="WP_133429272.1">
    <property type="nucleotide sequence ID" value="NZ_BMCC01000001.1"/>
</dbReference>
<dbReference type="PANTHER" id="PTHR11806">
    <property type="entry name" value="GLUCOSE INHIBITED DIVISION PROTEIN A"/>
    <property type="match status" value="1"/>
</dbReference>
<protein>
    <recommendedName>
        <fullName evidence="10">Methylenetetrahydrofolate--tRNA-(uracil-5-)-methyltransferase TrmFO</fullName>
        <ecNumber evidence="10">2.1.1.74</ecNumber>
    </recommendedName>
    <alternativeName>
        <fullName evidence="10">Folate-dependent tRNA (uracil-5-)-methyltransferase</fullName>
    </alternativeName>
    <alternativeName>
        <fullName evidence="10">Folate-dependent tRNA(M-5-U54)-methyltransferase</fullName>
    </alternativeName>
</protein>
<evidence type="ECO:0000313" key="12">
    <source>
        <dbReference type="EMBL" id="TDM03185.1"/>
    </source>
</evidence>
<dbReference type="GO" id="GO:0030488">
    <property type="term" value="P:tRNA methylation"/>
    <property type="evidence" value="ECO:0007669"/>
    <property type="project" value="TreeGrafter"/>
</dbReference>
<dbReference type="InterPro" id="IPR004417">
    <property type="entry name" value="TrmFO"/>
</dbReference>
<organism evidence="12 13">
    <name type="scientific">Macrococcus hajekii</name>
    <dbReference type="NCBI Taxonomy" id="198482"/>
    <lineage>
        <taxon>Bacteria</taxon>
        <taxon>Bacillati</taxon>
        <taxon>Bacillota</taxon>
        <taxon>Bacilli</taxon>
        <taxon>Bacillales</taxon>
        <taxon>Staphylococcaceae</taxon>
        <taxon>Macrococcus</taxon>
    </lineage>
</organism>
<dbReference type="SUPFAM" id="SSF51905">
    <property type="entry name" value="FAD/NAD(P)-binding domain"/>
    <property type="match status" value="1"/>
</dbReference>
<dbReference type="GO" id="GO:0047151">
    <property type="term" value="F:tRNA (uracil(54)-C5)-methyltransferase activity, 5,10-methylenetetrahydrofolate-dependent"/>
    <property type="evidence" value="ECO:0007669"/>
    <property type="project" value="UniProtKB-UniRule"/>
</dbReference>
<comment type="similarity">
    <text evidence="10">Belongs to the MnmG family. TrmFO subfamily.</text>
</comment>
<comment type="cofactor">
    <cofactor evidence="1 10">
        <name>FAD</name>
        <dbReference type="ChEBI" id="CHEBI:57692"/>
    </cofactor>
</comment>
<dbReference type="GO" id="GO:0002098">
    <property type="term" value="P:tRNA wobble uridine modification"/>
    <property type="evidence" value="ECO:0007669"/>
    <property type="project" value="TreeGrafter"/>
</dbReference>
<keyword evidence="9 10" id="KW-0520">NAD</keyword>
<feature type="binding site" evidence="10">
    <location>
        <begin position="9"/>
        <end position="14"/>
    </location>
    <ligand>
        <name>FAD</name>
        <dbReference type="ChEBI" id="CHEBI:57692"/>
    </ligand>
</feature>
<dbReference type="Gene3D" id="3.50.50.60">
    <property type="entry name" value="FAD/NAD(P)-binding domain"/>
    <property type="match status" value="2"/>
</dbReference>
<comment type="catalytic activity">
    <reaction evidence="10">
        <text>uridine(54) in tRNA + (6R)-5,10-methylene-5,6,7,8-tetrahydrofolate + NADPH + H(+) = 5-methyluridine(54) in tRNA + (6S)-5,6,7,8-tetrahydrofolate + NADP(+)</text>
        <dbReference type="Rhea" id="RHEA:62372"/>
        <dbReference type="Rhea" id="RHEA-COMP:10167"/>
        <dbReference type="Rhea" id="RHEA-COMP:10193"/>
        <dbReference type="ChEBI" id="CHEBI:15378"/>
        <dbReference type="ChEBI" id="CHEBI:15636"/>
        <dbReference type="ChEBI" id="CHEBI:57453"/>
        <dbReference type="ChEBI" id="CHEBI:57783"/>
        <dbReference type="ChEBI" id="CHEBI:58349"/>
        <dbReference type="ChEBI" id="CHEBI:65315"/>
        <dbReference type="ChEBI" id="CHEBI:74447"/>
        <dbReference type="EC" id="2.1.1.74"/>
    </reaction>
</comment>
<evidence type="ECO:0000259" key="11">
    <source>
        <dbReference type="Pfam" id="PF01134"/>
    </source>
</evidence>
<dbReference type="Pfam" id="PF01134">
    <property type="entry name" value="GIDA"/>
    <property type="match status" value="1"/>
</dbReference>
<keyword evidence="4 10" id="KW-0285">Flavoprotein</keyword>
<dbReference type="EC" id="2.1.1.74" evidence="10"/>
<evidence type="ECO:0000256" key="1">
    <source>
        <dbReference type="ARBA" id="ARBA00001974"/>
    </source>
</evidence>
<dbReference type="InterPro" id="IPR002218">
    <property type="entry name" value="MnmG-rel"/>
</dbReference>
<keyword evidence="2 10" id="KW-0963">Cytoplasm</keyword>
<proteinExistence type="inferred from homology"/>
<keyword evidence="5 10" id="KW-0808">Transferase</keyword>
<comment type="catalytic activity">
    <reaction evidence="10">
        <text>uridine(54) in tRNA + (6R)-5,10-methylene-5,6,7,8-tetrahydrofolate + NADH + H(+) = 5-methyluridine(54) in tRNA + (6S)-5,6,7,8-tetrahydrofolate + NAD(+)</text>
        <dbReference type="Rhea" id="RHEA:16873"/>
        <dbReference type="Rhea" id="RHEA-COMP:10167"/>
        <dbReference type="Rhea" id="RHEA-COMP:10193"/>
        <dbReference type="ChEBI" id="CHEBI:15378"/>
        <dbReference type="ChEBI" id="CHEBI:15636"/>
        <dbReference type="ChEBI" id="CHEBI:57453"/>
        <dbReference type="ChEBI" id="CHEBI:57540"/>
        <dbReference type="ChEBI" id="CHEBI:57945"/>
        <dbReference type="ChEBI" id="CHEBI:65315"/>
        <dbReference type="ChEBI" id="CHEBI:74447"/>
        <dbReference type="EC" id="2.1.1.74"/>
    </reaction>
</comment>
<evidence type="ECO:0000256" key="3">
    <source>
        <dbReference type="ARBA" id="ARBA00022603"/>
    </source>
</evidence>
<dbReference type="EMBL" id="SCWE01000001">
    <property type="protein sequence ID" value="TDM03185.1"/>
    <property type="molecule type" value="Genomic_DNA"/>
</dbReference>
<comment type="subcellular location">
    <subcellularLocation>
        <location evidence="10">Cytoplasm</location>
    </subcellularLocation>
</comment>
<dbReference type="FunFam" id="3.50.50.60:FF:000040">
    <property type="entry name" value="Methylenetetrahydrofolate--tRNA-(uracil-5-)-methyltransferase TrmFO"/>
    <property type="match status" value="1"/>
</dbReference>
<sequence>MMTTVNVIGAGLAGSEAAYQLAERNIKVNLYEMRPVKQTPAHHTDKFAELVCSNSLRGNALTNGVGVLKEEMRRLNSLVMKAADAASVPAGGALAVDRHEFSGYITETLKNHLNITVFNEEIHAIPDGPTIVATGPLTTETLSKSIQELTGQEHLYFYDAAAPIIEKDSINMDKVYLKSRYDKGEAAYLNCPMTEEEFDLFYEAILAAEVVPLKEFEKEIYFEGCMPFEEMAKRGRKTLLFGPMKPVGLEDPKTGKRPFAVVQLRQDDAAGTLYNIVGFQTHLKWGAQKEILQLIPGLENVDIVRYGVMHRNTFINSPTNLEATYQFKGKEDLFLAGQMTGVEGYVESAASGLIAGINAAKVASGLKPIVFPPSTMIGAMAHYITHTNAKNFQPMNANFGLLPSLERRIKDKKERYETLANKALESLEQFKVTI</sequence>
<evidence type="ECO:0000256" key="9">
    <source>
        <dbReference type="ARBA" id="ARBA00023027"/>
    </source>
</evidence>
<dbReference type="HAMAP" id="MF_01037">
    <property type="entry name" value="TrmFO"/>
    <property type="match status" value="1"/>
</dbReference>
<evidence type="ECO:0000313" key="13">
    <source>
        <dbReference type="Proteomes" id="UP000295328"/>
    </source>
</evidence>
<evidence type="ECO:0000256" key="8">
    <source>
        <dbReference type="ARBA" id="ARBA00022857"/>
    </source>
</evidence>
<evidence type="ECO:0000256" key="2">
    <source>
        <dbReference type="ARBA" id="ARBA00022490"/>
    </source>
</evidence>
<evidence type="ECO:0000256" key="4">
    <source>
        <dbReference type="ARBA" id="ARBA00022630"/>
    </source>
</evidence>
<dbReference type="NCBIfam" id="NF003739">
    <property type="entry name" value="PRK05335.1"/>
    <property type="match status" value="1"/>
</dbReference>